<dbReference type="InterPro" id="IPR023885">
    <property type="entry name" value="4Fe4S-binding_SPASM_dom"/>
</dbReference>
<evidence type="ECO:0000259" key="7">
    <source>
        <dbReference type="PROSITE" id="PS51918"/>
    </source>
</evidence>
<dbReference type="InterPro" id="IPR007197">
    <property type="entry name" value="rSAM"/>
</dbReference>
<keyword evidence="4" id="KW-0479">Metal-binding</keyword>
<keyword evidence="2" id="KW-0004">4Fe-4S</keyword>
<dbReference type="AlphaFoldDB" id="A0A101ELG4"/>
<dbReference type="PROSITE" id="PS51918">
    <property type="entry name" value="RADICAL_SAM"/>
    <property type="match status" value="1"/>
</dbReference>
<evidence type="ECO:0000256" key="5">
    <source>
        <dbReference type="ARBA" id="ARBA00023004"/>
    </source>
</evidence>
<dbReference type="GO" id="GO:0016491">
    <property type="term" value="F:oxidoreductase activity"/>
    <property type="evidence" value="ECO:0007669"/>
    <property type="project" value="InterPro"/>
</dbReference>
<dbReference type="CDD" id="cd01335">
    <property type="entry name" value="Radical_SAM"/>
    <property type="match status" value="1"/>
</dbReference>
<dbReference type="InterPro" id="IPR013785">
    <property type="entry name" value="Aldolase_TIM"/>
</dbReference>
<comment type="cofactor">
    <cofactor evidence="1">
        <name>[4Fe-4S] cluster</name>
        <dbReference type="ChEBI" id="CHEBI:49883"/>
    </cofactor>
</comment>
<dbReference type="Gene3D" id="3.20.20.70">
    <property type="entry name" value="Aldolase class I"/>
    <property type="match status" value="1"/>
</dbReference>
<sequence>MEELDVIKVRFENSKWNYNSLGLTIAPTLNCNLRCPYCYEPRDKFEESIKIMPEKVQESLILFTIDQIKKHEKIKAIGVTWYGGEPLLASDVVLSLSKRLMGIADEYGLKYTSSIVTNGTLLTEKLLKNLLQFNMSQFQITFDGDKPHHDKTRVYPNGKGTFDQVFQKFRLLLEHDVKISVRINVSSENYESIPNLLDRLKEIGATKKNVSVYFAKLTRYANSCPDLGYLDTINFAEIEGTLYRKLIEMGFNYSIFPSPKLLPCGALSPTHFSLDPEGYLYKCWHDIGLKERCIGHLEKDLNHKVYKWLAYTPFEHEECKHCDILPVCLGSCPMIAMENGKPQCPSIKHNIKELLTLYYEYKKQRM</sequence>
<dbReference type="PANTHER" id="PTHR43787:SF3">
    <property type="entry name" value="ARYLSULFATASE REGULATORY PROTEIN"/>
    <property type="match status" value="1"/>
</dbReference>
<dbReference type="SFLD" id="SFLDS00029">
    <property type="entry name" value="Radical_SAM"/>
    <property type="match status" value="1"/>
</dbReference>
<accession>A0A101ELG4</accession>
<dbReference type="PANTHER" id="PTHR43787">
    <property type="entry name" value="FEMO COFACTOR BIOSYNTHESIS PROTEIN NIFB-RELATED"/>
    <property type="match status" value="1"/>
</dbReference>
<protein>
    <recommendedName>
        <fullName evidence="7">Radical SAM core domain-containing protein</fullName>
    </recommendedName>
</protein>
<dbReference type="InterPro" id="IPR023867">
    <property type="entry name" value="Sulphatase_maturase_rSAM"/>
</dbReference>
<dbReference type="PATRIC" id="fig|172049.5.peg.2099"/>
<dbReference type="Pfam" id="PF04055">
    <property type="entry name" value="Radical_SAM"/>
    <property type="match status" value="1"/>
</dbReference>
<dbReference type="GO" id="GO:0051539">
    <property type="term" value="F:4 iron, 4 sulfur cluster binding"/>
    <property type="evidence" value="ECO:0007669"/>
    <property type="project" value="UniProtKB-KW"/>
</dbReference>
<dbReference type="UniPathway" id="UPA00782"/>
<dbReference type="SUPFAM" id="SSF102114">
    <property type="entry name" value="Radical SAM enzymes"/>
    <property type="match status" value="1"/>
</dbReference>
<gene>
    <name evidence="8" type="ORF">XD54_1140</name>
</gene>
<dbReference type="NCBIfam" id="TIGR04085">
    <property type="entry name" value="rSAM_more_4Fe4S"/>
    <property type="match status" value="1"/>
</dbReference>
<keyword evidence="5" id="KW-0408">Iron</keyword>
<dbReference type="GeneID" id="8096243"/>
<evidence type="ECO:0000256" key="1">
    <source>
        <dbReference type="ARBA" id="ARBA00001966"/>
    </source>
</evidence>
<evidence type="ECO:0000256" key="2">
    <source>
        <dbReference type="ARBA" id="ARBA00022485"/>
    </source>
</evidence>
<dbReference type="InterPro" id="IPR058240">
    <property type="entry name" value="rSAM_sf"/>
</dbReference>
<name>A0A101ELG4_9EURY</name>
<keyword evidence="6" id="KW-0411">Iron-sulfur</keyword>
<comment type="caution">
    <text evidence="8">The sequence shown here is derived from an EMBL/GenBank/DDBJ whole genome shotgun (WGS) entry which is preliminary data.</text>
</comment>
<dbReference type="OMA" id="YITWYGG"/>
<dbReference type="GO" id="GO:0046872">
    <property type="term" value="F:metal ion binding"/>
    <property type="evidence" value="ECO:0007669"/>
    <property type="project" value="UniProtKB-KW"/>
</dbReference>
<evidence type="ECO:0000256" key="6">
    <source>
        <dbReference type="ARBA" id="ARBA00023014"/>
    </source>
</evidence>
<organism evidence="8 9">
    <name type="scientific">Thermococcus sibiricus</name>
    <dbReference type="NCBI Taxonomy" id="172049"/>
    <lineage>
        <taxon>Archaea</taxon>
        <taxon>Methanobacteriati</taxon>
        <taxon>Methanobacteriota</taxon>
        <taxon>Thermococci</taxon>
        <taxon>Thermococcales</taxon>
        <taxon>Thermococcaceae</taxon>
        <taxon>Thermococcus</taxon>
    </lineage>
</organism>
<dbReference type="Proteomes" id="UP000053911">
    <property type="component" value="Unassembled WGS sequence"/>
</dbReference>
<dbReference type="SFLD" id="SFLDG01384">
    <property type="entry name" value="thioether_bond_formation_requi"/>
    <property type="match status" value="1"/>
</dbReference>
<evidence type="ECO:0000256" key="3">
    <source>
        <dbReference type="ARBA" id="ARBA00022691"/>
    </source>
</evidence>
<keyword evidence="3" id="KW-0949">S-adenosyl-L-methionine</keyword>
<evidence type="ECO:0000256" key="4">
    <source>
        <dbReference type="ARBA" id="ARBA00022723"/>
    </source>
</evidence>
<reference evidence="9" key="1">
    <citation type="journal article" date="2015" name="MBio">
        <title>Genome-Resolved Metagenomic Analysis Reveals Roles for Candidate Phyla and Other Microbial Community Members in Biogeochemical Transformations in Oil Reservoirs.</title>
        <authorList>
            <person name="Hu P."/>
            <person name="Tom L."/>
            <person name="Singh A."/>
            <person name="Thomas B.C."/>
            <person name="Baker B.J."/>
            <person name="Piceno Y.M."/>
            <person name="Andersen G.L."/>
            <person name="Banfield J.F."/>
        </authorList>
    </citation>
    <scope>NUCLEOTIDE SEQUENCE [LARGE SCALE GENOMIC DNA]</scope>
</reference>
<proteinExistence type="predicted"/>
<dbReference type="EMBL" id="LGFD01000020">
    <property type="protein sequence ID" value="KUK17547.1"/>
    <property type="molecule type" value="Genomic_DNA"/>
</dbReference>
<dbReference type="SFLD" id="SFLDG01067">
    <property type="entry name" value="SPASM/twitch_domain_containing"/>
    <property type="match status" value="1"/>
</dbReference>
<evidence type="ECO:0000313" key="9">
    <source>
        <dbReference type="Proteomes" id="UP000053911"/>
    </source>
</evidence>
<evidence type="ECO:0000313" key="8">
    <source>
        <dbReference type="EMBL" id="KUK17547.1"/>
    </source>
</evidence>
<dbReference type="RefSeq" id="WP_015849517.1">
    <property type="nucleotide sequence ID" value="NZ_LGFD01000020.1"/>
</dbReference>
<dbReference type="SFLD" id="SFLDG01386">
    <property type="entry name" value="main_SPASM_domain-containing"/>
    <property type="match status" value="1"/>
</dbReference>
<feature type="domain" description="Radical SAM core" evidence="7">
    <location>
        <begin position="15"/>
        <end position="252"/>
    </location>
</feature>